<dbReference type="Proteomes" id="UP001204798">
    <property type="component" value="Unassembled WGS sequence"/>
</dbReference>
<accession>A0ABT2EKS4</accession>
<dbReference type="PROSITE" id="PS51202">
    <property type="entry name" value="RCK_C"/>
    <property type="match status" value="1"/>
</dbReference>
<dbReference type="SUPFAM" id="SSF51735">
    <property type="entry name" value="NAD(P)-binding Rossmann-fold domains"/>
    <property type="match status" value="1"/>
</dbReference>
<dbReference type="InterPro" id="IPR003148">
    <property type="entry name" value="RCK_N"/>
</dbReference>
<comment type="caution">
    <text evidence="3">The sequence shown here is derived from an EMBL/GenBank/DDBJ whole genome shotgun (WGS) entry which is preliminary data.</text>
</comment>
<feature type="domain" description="RCK C-terminal" evidence="2">
    <location>
        <begin position="138"/>
        <end position="218"/>
    </location>
</feature>
<dbReference type="PANTHER" id="PTHR43833:SF7">
    <property type="entry name" value="KTR SYSTEM POTASSIUM UPTAKE PROTEIN C"/>
    <property type="match status" value="1"/>
</dbReference>
<protein>
    <submittedName>
        <fullName evidence="3">Trk system potassium uptake protein TrkA</fullName>
    </submittedName>
</protein>
<evidence type="ECO:0000259" key="1">
    <source>
        <dbReference type="PROSITE" id="PS51201"/>
    </source>
</evidence>
<feature type="domain" description="RCK N-terminal" evidence="1">
    <location>
        <begin position="3"/>
        <end position="120"/>
    </location>
</feature>
<proteinExistence type="predicted"/>
<dbReference type="InterPro" id="IPR006037">
    <property type="entry name" value="RCK_C"/>
</dbReference>
<evidence type="ECO:0000313" key="3">
    <source>
        <dbReference type="EMBL" id="MCS3918294.1"/>
    </source>
</evidence>
<keyword evidence="4" id="KW-1185">Reference proteome</keyword>
<dbReference type="Gene3D" id="3.30.70.1450">
    <property type="entry name" value="Regulator of K+ conductance, C-terminal domain"/>
    <property type="match status" value="1"/>
</dbReference>
<dbReference type="InterPro" id="IPR050721">
    <property type="entry name" value="Trk_Ktr_HKT_K-transport"/>
</dbReference>
<evidence type="ECO:0000259" key="2">
    <source>
        <dbReference type="PROSITE" id="PS51202"/>
    </source>
</evidence>
<dbReference type="PANTHER" id="PTHR43833">
    <property type="entry name" value="POTASSIUM CHANNEL PROTEIN 2-RELATED-RELATED"/>
    <property type="match status" value="1"/>
</dbReference>
<dbReference type="Pfam" id="PF02254">
    <property type="entry name" value="TrkA_N"/>
    <property type="match status" value="1"/>
</dbReference>
<gene>
    <name evidence="3" type="ORF">M2350_000691</name>
</gene>
<organism evidence="3 4">
    <name type="scientific">Candidatus Fervidibacter sacchari</name>
    <dbReference type="NCBI Taxonomy" id="1448929"/>
    <lineage>
        <taxon>Bacteria</taxon>
        <taxon>Candidatus Fervidibacterota</taxon>
        <taxon>Candidatus Fervidibacter</taxon>
    </lineage>
</organism>
<dbReference type="SUPFAM" id="SSF116726">
    <property type="entry name" value="TrkA C-terminal domain-like"/>
    <property type="match status" value="1"/>
</dbReference>
<reference evidence="3 4" key="1">
    <citation type="submission" date="2022-08" db="EMBL/GenBank/DDBJ databases">
        <title>Bacterial and archaeal communities from various locations to study Microbial Dark Matter (Phase II).</title>
        <authorList>
            <person name="Stepanauskas R."/>
        </authorList>
    </citation>
    <scope>NUCLEOTIDE SEQUENCE [LARGE SCALE GENOMIC DNA]</scope>
    <source>
        <strain evidence="3 4">PD1</strain>
    </source>
</reference>
<dbReference type="RefSeq" id="WP_259093938.1">
    <property type="nucleotide sequence ID" value="NZ_CP130454.1"/>
</dbReference>
<name>A0ABT2EKS4_9BACT</name>
<dbReference type="Pfam" id="PF02080">
    <property type="entry name" value="TrkA_C"/>
    <property type="match status" value="1"/>
</dbReference>
<dbReference type="InterPro" id="IPR036721">
    <property type="entry name" value="RCK_C_sf"/>
</dbReference>
<dbReference type="InterPro" id="IPR036291">
    <property type="entry name" value="NAD(P)-bd_dom_sf"/>
</dbReference>
<sequence length="218" mass="24315">MKRCSILVIGLGYFGQAVVRELVRMGHEVVVIEKNPELVEDFRELVEDLRCADATDENVLRNLGVQHFDACVVATGTDLGNSVLITATLKELGARFIAAKAVTERQAHILEKIGANLIIFPEREAGERLAHQLLLPGRISAYLELDPNWSLEEIEAPKWMVGKTLKDLDLRRKYGVTVIAIKRNGKMIPNPGGEDSILAKDHLLIFGRNEDLERILSL</sequence>
<dbReference type="PROSITE" id="PS51201">
    <property type="entry name" value="RCK_N"/>
    <property type="match status" value="1"/>
</dbReference>
<dbReference type="EMBL" id="JANUCP010000001">
    <property type="protein sequence ID" value="MCS3918294.1"/>
    <property type="molecule type" value="Genomic_DNA"/>
</dbReference>
<dbReference type="Gene3D" id="3.40.50.720">
    <property type="entry name" value="NAD(P)-binding Rossmann-like Domain"/>
    <property type="match status" value="1"/>
</dbReference>
<evidence type="ECO:0000313" key="4">
    <source>
        <dbReference type="Proteomes" id="UP001204798"/>
    </source>
</evidence>